<protein>
    <submittedName>
        <fullName evidence="2">DUF1614 domain-containing protein</fullName>
    </submittedName>
</protein>
<evidence type="ECO:0000256" key="1">
    <source>
        <dbReference type="SAM" id="Phobius"/>
    </source>
</evidence>
<feature type="transmembrane region" description="Helical" evidence="1">
    <location>
        <begin position="42"/>
        <end position="59"/>
    </location>
</feature>
<dbReference type="AlphaFoldDB" id="A0A7C3UUV0"/>
<feature type="transmembrane region" description="Helical" evidence="1">
    <location>
        <begin position="165"/>
        <end position="182"/>
    </location>
</feature>
<sequence>MPLSFLLFFAFLLLLPFLFLLFQLRVIDITFAKLGLPPDVGFLFFLFSLLGSAVNLPIFRKRVEVEEDLSFPDFIRLFYRIPSRVFKERIIAVNLGGCILPVLLSLYLLFRAPFLAVLICTTFMTILAKFLSRPVKGVGIVMPAFIPPVFSAILALIFARSNPSPVAYISGVLGVLIGADLLNLHKLEEIGGGMLSIGGAGVFDGIYLVGIIAVLIS</sequence>
<comment type="caution">
    <text evidence="2">The sequence shown here is derived from an EMBL/GenBank/DDBJ whole genome shotgun (WGS) entry which is preliminary data.</text>
</comment>
<feature type="transmembrane region" description="Helical" evidence="1">
    <location>
        <begin position="138"/>
        <end position="159"/>
    </location>
</feature>
<reference evidence="2" key="1">
    <citation type="journal article" date="2020" name="mSystems">
        <title>Genome- and Community-Level Interaction Insights into Carbon Utilization and Element Cycling Functions of Hydrothermarchaeota in Hydrothermal Sediment.</title>
        <authorList>
            <person name="Zhou Z."/>
            <person name="Liu Y."/>
            <person name="Xu W."/>
            <person name="Pan J."/>
            <person name="Luo Z.H."/>
            <person name="Li M."/>
        </authorList>
    </citation>
    <scope>NUCLEOTIDE SEQUENCE [LARGE SCALE GENOMIC DNA]</scope>
    <source>
        <strain evidence="2">SpSt-906</strain>
    </source>
</reference>
<feature type="transmembrane region" description="Helical" evidence="1">
    <location>
        <begin position="194"/>
        <end position="216"/>
    </location>
</feature>
<keyword evidence="1" id="KW-0472">Membrane</keyword>
<evidence type="ECO:0000313" key="2">
    <source>
        <dbReference type="EMBL" id="HGE99149.1"/>
    </source>
</evidence>
<feature type="transmembrane region" description="Helical" evidence="1">
    <location>
        <begin position="114"/>
        <end position="131"/>
    </location>
</feature>
<organism evidence="2">
    <name type="scientific">candidate division WOR-3 bacterium</name>
    <dbReference type="NCBI Taxonomy" id="2052148"/>
    <lineage>
        <taxon>Bacteria</taxon>
        <taxon>Bacteria division WOR-3</taxon>
    </lineage>
</organism>
<gene>
    <name evidence="2" type="ORF">ENX07_03655</name>
</gene>
<proteinExistence type="predicted"/>
<keyword evidence="1" id="KW-1133">Transmembrane helix</keyword>
<keyword evidence="1" id="KW-0812">Transmembrane</keyword>
<dbReference type="EMBL" id="DTMQ01000019">
    <property type="protein sequence ID" value="HGE99149.1"/>
    <property type="molecule type" value="Genomic_DNA"/>
</dbReference>
<accession>A0A7C3UUV0</accession>
<name>A0A7C3UUV0_UNCW3</name>
<dbReference type="Pfam" id="PF07758">
    <property type="entry name" value="DUF1614"/>
    <property type="match status" value="1"/>
</dbReference>
<feature type="transmembrane region" description="Helical" evidence="1">
    <location>
        <begin position="90"/>
        <end position="108"/>
    </location>
</feature>
<dbReference type="InterPro" id="IPR011672">
    <property type="entry name" value="DUF1614"/>
</dbReference>